<keyword evidence="4" id="KW-0472">Membrane</keyword>
<gene>
    <name evidence="6" type="ORF">GE061_003460</name>
</gene>
<evidence type="ECO:0000313" key="6">
    <source>
        <dbReference type="EMBL" id="KAF6203047.1"/>
    </source>
</evidence>
<dbReference type="InterPro" id="IPR028082">
    <property type="entry name" value="Peripla_BP_I"/>
</dbReference>
<dbReference type="GO" id="GO:0016020">
    <property type="term" value="C:membrane"/>
    <property type="evidence" value="ECO:0007669"/>
    <property type="project" value="UniProtKB-SubCell"/>
</dbReference>
<protein>
    <recommendedName>
        <fullName evidence="5">Receptor ligand binding region domain-containing protein</fullName>
    </recommendedName>
</protein>
<comment type="caution">
    <text evidence="6">The sequence shown here is derived from an EMBL/GenBank/DDBJ whole genome shotgun (WGS) entry which is preliminary data.</text>
</comment>
<evidence type="ECO:0000256" key="2">
    <source>
        <dbReference type="ARBA" id="ARBA00022692"/>
    </source>
</evidence>
<feature type="domain" description="Receptor ligand binding region" evidence="5">
    <location>
        <begin position="179"/>
        <end position="364"/>
    </location>
</feature>
<comment type="subcellular location">
    <subcellularLocation>
        <location evidence="1">Membrane</location>
    </subcellularLocation>
</comment>
<evidence type="ECO:0000256" key="4">
    <source>
        <dbReference type="ARBA" id="ARBA00023136"/>
    </source>
</evidence>
<dbReference type="SUPFAM" id="SSF53822">
    <property type="entry name" value="Periplasmic binding protein-like I"/>
    <property type="match status" value="1"/>
</dbReference>
<organism evidence="6 7">
    <name type="scientific">Apolygus lucorum</name>
    <name type="common">Small green plant bug</name>
    <name type="synonym">Lygocoris lucorum</name>
    <dbReference type="NCBI Taxonomy" id="248454"/>
    <lineage>
        <taxon>Eukaryota</taxon>
        <taxon>Metazoa</taxon>
        <taxon>Ecdysozoa</taxon>
        <taxon>Arthropoda</taxon>
        <taxon>Hexapoda</taxon>
        <taxon>Insecta</taxon>
        <taxon>Pterygota</taxon>
        <taxon>Neoptera</taxon>
        <taxon>Paraneoptera</taxon>
        <taxon>Hemiptera</taxon>
        <taxon>Heteroptera</taxon>
        <taxon>Panheteroptera</taxon>
        <taxon>Cimicomorpha</taxon>
        <taxon>Miridae</taxon>
        <taxon>Mirini</taxon>
        <taxon>Apolygus</taxon>
    </lineage>
</organism>
<evidence type="ECO:0000256" key="3">
    <source>
        <dbReference type="ARBA" id="ARBA00022989"/>
    </source>
</evidence>
<dbReference type="Gene3D" id="3.40.50.2300">
    <property type="match status" value="2"/>
</dbReference>
<evidence type="ECO:0000256" key="1">
    <source>
        <dbReference type="ARBA" id="ARBA00004370"/>
    </source>
</evidence>
<dbReference type="OrthoDB" id="5984008at2759"/>
<dbReference type="Proteomes" id="UP000466442">
    <property type="component" value="Unassembled WGS sequence"/>
</dbReference>
<evidence type="ECO:0000313" key="7">
    <source>
        <dbReference type="Proteomes" id="UP000466442"/>
    </source>
</evidence>
<name>A0A6A4JFH3_APOLU</name>
<keyword evidence="3" id="KW-1133">Transmembrane helix</keyword>
<keyword evidence="2" id="KW-0812">Transmembrane</keyword>
<dbReference type="EMBL" id="WIXP02000011">
    <property type="protein sequence ID" value="KAF6203047.1"/>
    <property type="molecule type" value="Genomic_DNA"/>
</dbReference>
<sequence>MKVTRFPDVPWARGRTLSGHEGEPSAGTNAEGEGRTHASGPISQTSRPERGSRRRYPMLLRTWVVALVASSFSGAAAGHRPLPTGGGNVTIGLLLPKTMFGGRAYNKAINEAIKDLHKLKGKKLTFLQRYNFGNQQVNSHMMELTPSPTDILNSLCKEFLSVNVSAILYLMNYEKYGRSTASAQYFLQLAGYLGIPVIAWNADNSGLERRASQSSLQLQLAPSLEHQTAAMLSILERYKWHRFSVVTSQIAGHDDFIQAIRERITEVQDRFKFTILNAVLVTKTSDLLELVSSESRVMLLYATKEEATHILSAAREYQITGENYVWVVTQSVIGDNMNPNHQFPVGMLGVHFDTSSDRLLAEITTAIKVYAHGVEDFVNDPKNKDYSLNTQLSCEGGRGESRWQTGDRFFK</sequence>
<keyword evidence="7" id="KW-1185">Reference proteome</keyword>
<accession>A0A6A4JFH3</accession>
<evidence type="ECO:0000259" key="5">
    <source>
        <dbReference type="Pfam" id="PF01094"/>
    </source>
</evidence>
<dbReference type="FunFam" id="3.40.50.2300:FF:000193">
    <property type="entry name" value="Glutamate receptor ionotropic, NMDA 2B"/>
    <property type="match status" value="1"/>
</dbReference>
<proteinExistence type="predicted"/>
<dbReference type="Pfam" id="PF01094">
    <property type="entry name" value="ANF_receptor"/>
    <property type="match status" value="1"/>
</dbReference>
<dbReference type="InterPro" id="IPR001828">
    <property type="entry name" value="ANF_lig-bd_rcpt"/>
</dbReference>
<dbReference type="AlphaFoldDB" id="A0A6A4JFH3"/>
<reference evidence="6" key="1">
    <citation type="journal article" date="2021" name="Mol. Ecol. Resour.">
        <title>Apolygus lucorum genome provides insights into omnivorousness and mesophyll feeding.</title>
        <authorList>
            <person name="Liu Y."/>
            <person name="Liu H."/>
            <person name="Wang H."/>
            <person name="Huang T."/>
            <person name="Liu B."/>
            <person name="Yang B."/>
            <person name="Yin L."/>
            <person name="Li B."/>
            <person name="Zhang Y."/>
            <person name="Zhang S."/>
            <person name="Jiang F."/>
            <person name="Zhang X."/>
            <person name="Ren Y."/>
            <person name="Wang B."/>
            <person name="Wang S."/>
            <person name="Lu Y."/>
            <person name="Wu K."/>
            <person name="Fan W."/>
            <person name="Wang G."/>
        </authorList>
    </citation>
    <scope>NUCLEOTIDE SEQUENCE</scope>
    <source>
        <strain evidence="6">12Hb</strain>
    </source>
</reference>